<dbReference type="InterPro" id="IPR052924">
    <property type="entry name" value="OsmC/Ohr_hydroprdx_reductase"/>
</dbReference>
<dbReference type="InterPro" id="IPR015946">
    <property type="entry name" value="KH_dom-like_a/b"/>
</dbReference>
<dbReference type="EMBL" id="QXIU01000215">
    <property type="protein sequence ID" value="RIE07860.1"/>
    <property type="molecule type" value="Genomic_DNA"/>
</dbReference>
<protein>
    <submittedName>
        <fullName evidence="1">OsmC family peroxiredoxin</fullName>
    </submittedName>
</protein>
<evidence type="ECO:0000313" key="3">
    <source>
        <dbReference type="Proteomes" id="UP000266260"/>
    </source>
</evidence>
<name>A0A398D0V4_9BACT</name>
<dbReference type="InterPro" id="IPR003718">
    <property type="entry name" value="OsmC/Ohr_fam"/>
</dbReference>
<organism evidence="1 3">
    <name type="scientific">Candidatus Cryosericum odellii</name>
    <dbReference type="NCBI Taxonomy" id="2290917"/>
    <lineage>
        <taxon>Bacteria</taxon>
        <taxon>Pseudomonadati</taxon>
        <taxon>Caldisericota/Cryosericota group</taxon>
        <taxon>Candidatus Cryosericota</taxon>
        <taxon>Candidatus Cryosericia</taxon>
        <taxon>Candidatus Cryosericales</taxon>
        <taxon>Candidatus Cryosericaceae</taxon>
        <taxon>Candidatus Cryosericum</taxon>
    </lineage>
</organism>
<accession>A0A398D0V4</accession>
<sequence>MAMTTFKAISRKLPGGLAVESESRGFKVIIDEPPSLGGTDTGMNPVEGLLVSLGSCQCIIAAAFAKSQGIELKEFWVELEGDLDTDGFLKGDPNVRPGYQEIRFTMHIKTDAPQDKVEAFQRFIQSRCPAGDSLGNGVSLKPATIVIDK</sequence>
<dbReference type="OrthoDB" id="9789573at2"/>
<gene>
    <name evidence="2" type="ORF">SMC5_08860</name>
    <name evidence="1" type="ORF">SMC6_08005</name>
</gene>
<proteinExistence type="predicted"/>
<dbReference type="InterPro" id="IPR036102">
    <property type="entry name" value="OsmC/Ohrsf"/>
</dbReference>
<dbReference type="PANTHER" id="PTHR35368">
    <property type="entry name" value="HYDROPEROXIDE REDUCTASE"/>
    <property type="match status" value="1"/>
</dbReference>
<dbReference type="Pfam" id="PF02566">
    <property type="entry name" value="OsmC"/>
    <property type="match status" value="1"/>
</dbReference>
<dbReference type="AlphaFoldDB" id="A0A398D0V4"/>
<dbReference type="PANTHER" id="PTHR35368:SF1">
    <property type="entry name" value="HYDROPEROXIDE REDUCTASE"/>
    <property type="match status" value="1"/>
</dbReference>
<evidence type="ECO:0000313" key="2">
    <source>
        <dbReference type="EMBL" id="RIE07860.1"/>
    </source>
</evidence>
<evidence type="ECO:0000313" key="4">
    <source>
        <dbReference type="Proteomes" id="UP000266489"/>
    </source>
</evidence>
<dbReference type="SUPFAM" id="SSF82784">
    <property type="entry name" value="OsmC-like"/>
    <property type="match status" value="1"/>
</dbReference>
<reference evidence="3 4" key="1">
    <citation type="submission" date="2018-09" db="EMBL/GenBank/DDBJ databases">
        <title>Discovery and Ecogenomic Context for Candidatus Cryosericales, a Global Caldiserica Order Active in Thawing Permafrost.</title>
        <authorList>
            <person name="Martinez M.A."/>
            <person name="Woodcroft B.J."/>
            <person name="Ignacio Espinoza J.C."/>
            <person name="Zayed A."/>
            <person name="Singleton C.M."/>
            <person name="Boyd J."/>
            <person name="Li Y.-F."/>
            <person name="Purvine S."/>
            <person name="Maughan H."/>
            <person name="Hodgkins S.B."/>
            <person name="Anderson D."/>
            <person name="Sederholm M."/>
            <person name="Temperton B."/>
            <person name="Saleska S.R."/>
            <person name="Tyson G.W."/>
            <person name="Rich V.I."/>
        </authorList>
    </citation>
    <scope>NUCLEOTIDE SEQUENCE [LARGE SCALE GENOMIC DNA]</scope>
    <source>
        <strain evidence="2 4">SMC5</strain>
        <strain evidence="1 3">SMC6</strain>
    </source>
</reference>
<dbReference type="Proteomes" id="UP000266489">
    <property type="component" value="Unassembled WGS sequence"/>
</dbReference>
<keyword evidence="3" id="KW-1185">Reference proteome</keyword>
<evidence type="ECO:0000313" key="1">
    <source>
        <dbReference type="EMBL" id="RIE07029.1"/>
    </source>
</evidence>
<dbReference type="Proteomes" id="UP000266260">
    <property type="component" value="Unassembled WGS sequence"/>
</dbReference>
<dbReference type="RefSeq" id="WP_119120419.1">
    <property type="nucleotide sequence ID" value="NZ_QXIT01000140.1"/>
</dbReference>
<comment type="caution">
    <text evidence="1">The sequence shown here is derived from an EMBL/GenBank/DDBJ whole genome shotgun (WGS) entry which is preliminary data.</text>
</comment>
<dbReference type="EMBL" id="QXIT01000140">
    <property type="protein sequence ID" value="RIE07029.1"/>
    <property type="molecule type" value="Genomic_DNA"/>
</dbReference>
<dbReference type="Gene3D" id="3.30.300.20">
    <property type="match status" value="1"/>
</dbReference>
<accession>A0A398D038</accession>